<gene>
    <name evidence="2" type="ORF">CQW29_21860</name>
</gene>
<dbReference type="SUPFAM" id="SSF54909">
    <property type="entry name" value="Dimeric alpha+beta barrel"/>
    <property type="match status" value="1"/>
</dbReference>
<dbReference type="OrthoDB" id="6637496at2"/>
<name>A0A2S9I690_9GAMM</name>
<sequence length="98" mass="11068">MLRHIFIAPAFPECTEEQLSHVVARLKTMKNLVPSIRTLTVTRSEGLSGERPGMILIADFDTVSDWESYMADETHQEIGREIVRFIDADKGLVTQGHI</sequence>
<keyword evidence="3" id="KW-1185">Reference proteome</keyword>
<organism evidence="2 3">
    <name type="scientific">Pantoea coffeiphila</name>
    <dbReference type="NCBI Taxonomy" id="1465635"/>
    <lineage>
        <taxon>Bacteria</taxon>
        <taxon>Pseudomonadati</taxon>
        <taxon>Pseudomonadota</taxon>
        <taxon>Gammaproteobacteria</taxon>
        <taxon>Enterobacterales</taxon>
        <taxon>Erwiniaceae</taxon>
        <taxon>Pantoea</taxon>
    </lineage>
</organism>
<dbReference type="Proteomes" id="UP000239181">
    <property type="component" value="Unassembled WGS sequence"/>
</dbReference>
<dbReference type="Pfam" id="PF07876">
    <property type="entry name" value="Dabb"/>
    <property type="match status" value="1"/>
</dbReference>
<evidence type="ECO:0000259" key="1">
    <source>
        <dbReference type="PROSITE" id="PS51502"/>
    </source>
</evidence>
<reference evidence="2 3" key="1">
    <citation type="submission" date="2017-10" db="EMBL/GenBank/DDBJ databases">
        <title>Draft genome of two endophytic bacteria isolated from 'guarana' Paullinia cupana (Mart.) Ducke.</title>
        <authorList>
            <person name="Siqueira K.A."/>
            <person name="Liotti R.G."/>
            <person name="Mendes T.A."/>
            <person name="Soares M.A."/>
        </authorList>
    </citation>
    <scope>NUCLEOTIDE SEQUENCE [LARGE SCALE GENOMIC DNA]</scope>
    <source>
        <strain evidence="2 3">342</strain>
    </source>
</reference>
<proteinExistence type="predicted"/>
<protein>
    <recommendedName>
        <fullName evidence="1">Stress-response A/B barrel domain-containing protein</fullName>
    </recommendedName>
</protein>
<dbReference type="Gene3D" id="3.30.70.100">
    <property type="match status" value="1"/>
</dbReference>
<comment type="caution">
    <text evidence="2">The sequence shown here is derived from an EMBL/GenBank/DDBJ whole genome shotgun (WGS) entry which is preliminary data.</text>
</comment>
<dbReference type="AlphaFoldDB" id="A0A2S9I690"/>
<dbReference type="InterPro" id="IPR011008">
    <property type="entry name" value="Dimeric_a/b-barrel"/>
</dbReference>
<evidence type="ECO:0000313" key="2">
    <source>
        <dbReference type="EMBL" id="PRD13306.1"/>
    </source>
</evidence>
<dbReference type="RefSeq" id="WP_105594858.1">
    <property type="nucleotide sequence ID" value="NZ_PDET01000020.1"/>
</dbReference>
<dbReference type="PROSITE" id="PS51502">
    <property type="entry name" value="S_R_A_B_BARREL"/>
    <property type="match status" value="1"/>
</dbReference>
<dbReference type="EMBL" id="PDET01000020">
    <property type="protein sequence ID" value="PRD13306.1"/>
    <property type="molecule type" value="Genomic_DNA"/>
</dbReference>
<feature type="domain" description="Stress-response A/B barrel" evidence="1">
    <location>
        <begin position="2"/>
        <end position="98"/>
    </location>
</feature>
<evidence type="ECO:0000313" key="3">
    <source>
        <dbReference type="Proteomes" id="UP000239181"/>
    </source>
</evidence>
<accession>A0A2S9I690</accession>
<dbReference type="InterPro" id="IPR013097">
    <property type="entry name" value="Dabb"/>
</dbReference>